<dbReference type="EMBL" id="JAHRIQ010111135">
    <property type="protein sequence ID" value="MEQ2257522.1"/>
    <property type="molecule type" value="Genomic_DNA"/>
</dbReference>
<keyword evidence="3" id="KW-1185">Reference proteome</keyword>
<dbReference type="Proteomes" id="UP001482620">
    <property type="component" value="Unassembled WGS sequence"/>
</dbReference>
<reference evidence="2 3" key="1">
    <citation type="submission" date="2021-06" db="EMBL/GenBank/DDBJ databases">
        <authorList>
            <person name="Palmer J.M."/>
        </authorList>
    </citation>
    <scope>NUCLEOTIDE SEQUENCE [LARGE SCALE GENOMIC DNA]</scope>
    <source>
        <strain evidence="3">if_2019</strain>
        <tissue evidence="2">Muscle</tissue>
    </source>
</reference>
<keyword evidence="1" id="KW-1133">Transmembrane helix</keyword>
<evidence type="ECO:0000256" key="1">
    <source>
        <dbReference type="SAM" id="Phobius"/>
    </source>
</evidence>
<proteinExistence type="predicted"/>
<evidence type="ECO:0000313" key="3">
    <source>
        <dbReference type="Proteomes" id="UP001482620"/>
    </source>
</evidence>
<organism evidence="2 3">
    <name type="scientific">Ilyodon furcidens</name>
    <name type="common">goldbreast splitfin</name>
    <dbReference type="NCBI Taxonomy" id="33524"/>
    <lineage>
        <taxon>Eukaryota</taxon>
        <taxon>Metazoa</taxon>
        <taxon>Chordata</taxon>
        <taxon>Craniata</taxon>
        <taxon>Vertebrata</taxon>
        <taxon>Euteleostomi</taxon>
        <taxon>Actinopterygii</taxon>
        <taxon>Neopterygii</taxon>
        <taxon>Teleostei</taxon>
        <taxon>Neoteleostei</taxon>
        <taxon>Acanthomorphata</taxon>
        <taxon>Ovalentaria</taxon>
        <taxon>Atherinomorphae</taxon>
        <taxon>Cyprinodontiformes</taxon>
        <taxon>Goodeidae</taxon>
        <taxon>Ilyodon</taxon>
    </lineage>
</organism>
<feature type="transmembrane region" description="Helical" evidence="1">
    <location>
        <begin position="29"/>
        <end position="51"/>
    </location>
</feature>
<protein>
    <submittedName>
        <fullName evidence="2">Uncharacterized protein</fullName>
    </submittedName>
</protein>
<evidence type="ECO:0000313" key="2">
    <source>
        <dbReference type="EMBL" id="MEQ2257522.1"/>
    </source>
</evidence>
<gene>
    <name evidence="2" type="ORF">ILYODFUR_035619</name>
</gene>
<name>A0ABV0VJV8_9TELE</name>
<accession>A0ABV0VJV8</accession>
<keyword evidence="1" id="KW-0472">Membrane</keyword>
<sequence length="82" mass="8646">MLPCSGVEAAGHSARSRAANMKDNSLPRILVILLSVVVFVAVLVVNALAGAGRGKFVCLSRLGATFFYMYAKSFTLKVVASL</sequence>
<keyword evidence="1" id="KW-0812">Transmembrane</keyword>
<comment type="caution">
    <text evidence="2">The sequence shown here is derived from an EMBL/GenBank/DDBJ whole genome shotgun (WGS) entry which is preliminary data.</text>
</comment>